<accession>A0A4R3ND60</accession>
<protein>
    <submittedName>
        <fullName evidence="1">Uncharacterized protein</fullName>
    </submittedName>
</protein>
<comment type="caution">
    <text evidence="1">The sequence shown here is derived from an EMBL/GenBank/DDBJ whole genome shotgun (WGS) entry which is preliminary data.</text>
</comment>
<gene>
    <name evidence="1" type="ORF">EDD68_101280</name>
</gene>
<dbReference type="OrthoDB" id="2692034at2"/>
<sequence length="104" mass="12325">MRSLQDAVYNWLSIKVVADHRPEDQSAVETTRLFREILSEDHKVESIDVQCQENRYVVTCEILDQKPRTFHFPRELIETIYHQIKNEPDKYPTFAGDQTVTEDE</sequence>
<dbReference type="RefSeq" id="WP_132370357.1">
    <property type="nucleotide sequence ID" value="NZ_SMAN01000001.1"/>
</dbReference>
<evidence type="ECO:0000313" key="1">
    <source>
        <dbReference type="EMBL" id="TCT26923.1"/>
    </source>
</evidence>
<organism evidence="1 2">
    <name type="scientific">Melghiribacillus thermohalophilus</name>
    <dbReference type="NCBI Taxonomy" id="1324956"/>
    <lineage>
        <taxon>Bacteria</taxon>
        <taxon>Bacillati</taxon>
        <taxon>Bacillota</taxon>
        <taxon>Bacilli</taxon>
        <taxon>Bacillales</taxon>
        <taxon>Bacillaceae</taxon>
        <taxon>Melghiribacillus</taxon>
    </lineage>
</organism>
<dbReference type="EMBL" id="SMAN01000001">
    <property type="protein sequence ID" value="TCT26923.1"/>
    <property type="molecule type" value="Genomic_DNA"/>
</dbReference>
<dbReference type="Proteomes" id="UP000294650">
    <property type="component" value="Unassembled WGS sequence"/>
</dbReference>
<reference evidence="1 2" key="1">
    <citation type="submission" date="2019-03" db="EMBL/GenBank/DDBJ databases">
        <title>Genomic Encyclopedia of Type Strains, Phase IV (KMG-IV): sequencing the most valuable type-strain genomes for metagenomic binning, comparative biology and taxonomic classification.</title>
        <authorList>
            <person name="Goeker M."/>
        </authorList>
    </citation>
    <scope>NUCLEOTIDE SEQUENCE [LARGE SCALE GENOMIC DNA]</scope>
    <source>
        <strain evidence="1 2">DSM 25894</strain>
    </source>
</reference>
<keyword evidence="2" id="KW-1185">Reference proteome</keyword>
<dbReference type="AlphaFoldDB" id="A0A4R3ND60"/>
<name>A0A4R3ND60_9BACI</name>
<proteinExistence type="predicted"/>
<evidence type="ECO:0000313" key="2">
    <source>
        <dbReference type="Proteomes" id="UP000294650"/>
    </source>
</evidence>